<feature type="compositionally biased region" description="Low complexity" evidence="2">
    <location>
        <begin position="1084"/>
        <end position="1093"/>
    </location>
</feature>
<keyword evidence="3" id="KW-0472">Membrane</keyword>
<dbReference type="Gene3D" id="3.40.50.300">
    <property type="entry name" value="P-loop containing nucleotide triphosphate hydrolases"/>
    <property type="match status" value="1"/>
</dbReference>
<dbReference type="AlphaFoldDB" id="A0A7S4KQ21"/>
<accession>A0A7S4KQ21</accession>
<feature type="transmembrane region" description="Helical" evidence="3">
    <location>
        <begin position="574"/>
        <end position="597"/>
    </location>
</feature>
<gene>
    <name evidence="4" type="ORF">GTHE00462_LOCUS16471</name>
</gene>
<evidence type="ECO:0000256" key="2">
    <source>
        <dbReference type="SAM" id="MobiDB-lite"/>
    </source>
</evidence>
<protein>
    <submittedName>
        <fullName evidence="4">Uncharacterized protein</fullName>
    </submittedName>
</protein>
<feature type="region of interest" description="Disordered" evidence="2">
    <location>
        <begin position="1065"/>
        <end position="1109"/>
    </location>
</feature>
<dbReference type="InterPro" id="IPR016024">
    <property type="entry name" value="ARM-type_fold"/>
</dbReference>
<comment type="subcellular location">
    <subcellularLocation>
        <location evidence="1">Plastid</location>
        <location evidence="1">Chloroplast</location>
    </subcellularLocation>
</comment>
<reference evidence="4" key="1">
    <citation type="submission" date="2021-01" db="EMBL/GenBank/DDBJ databases">
        <authorList>
            <person name="Corre E."/>
            <person name="Pelletier E."/>
            <person name="Niang G."/>
            <person name="Scheremetjew M."/>
            <person name="Finn R."/>
            <person name="Kale V."/>
            <person name="Holt S."/>
            <person name="Cochrane G."/>
            <person name="Meng A."/>
            <person name="Brown T."/>
            <person name="Cohen L."/>
        </authorList>
    </citation>
    <scope>NUCLEOTIDE SEQUENCE</scope>
    <source>
        <strain evidence="4">CCMP 2712</strain>
    </source>
</reference>
<name>A0A7S4KQ21_GUITH</name>
<dbReference type="InterPro" id="IPR027417">
    <property type="entry name" value="P-loop_NTPase"/>
</dbReference>
<dbReference type="GO" id="GO:0009507">
    <property type="term" value="C:chloroplast"/>
    <property type="evidence" value="ECO:0007669"/>
    <property type="project" value="UniProtKB-SubCell"/>
</dbReference>
<evidence type="ECO:0000256" key="1">
    <source>
        <dbReference type="ARBA" id="ARBA00004229"/>
    </source>
</evidence>
<dbReference type="EMBL" id="HBKN01020969">
    <property type="protein sequence ID" value="CAE2301941.1"/>
    <property type="molecule type" value="Transcribed_RNA"/>
</dbReference>
<evidence type="ECO:0000313" key="4">
    <source>
        <dbReference type="EMBL" id="CAE2301941.1"/>
    </source>
</evidence>
<dbReference type="InterPro" id="IPR011989">
    <property type="entry name" value="ARM-like"/>
</dbReference>
<keyword evidence="3" id="KW-1133">Transmembrane helix</keyword>
<keyword evidence="3" id="KW-0812">Transmembrane</keyword>
<organism evidence="4">
    <name type="scientific">Guillardia theta</name>
    <name type="common">Cryptophyte</name>
    <name type="synonym">Cryptomonas phi</name>
    <dbReference type="NCBI Taxonomy" id="55529"/>
    <lineage>
        <taxon>Eukaryota</taxon>
        <taxon>Cryptophyceae</taxon>
        <taxon>Pyrenomonadales</taxon>
        <taxon>Geminigeraceae</taxon>
        <taxon>Guillardia</taxon>
    </lineage>
</organism>
<feature type="compositionally biased region" description="Polar residues" evidence="2">
    <location>
        <begin position="1065"/>
        <end position="1083"/>
    </location>
</feature>
<dbReference type="SMART" id="SM00185">
    <property type="entry name" value="ARM"/>
    <property type="match status" value="3"/>
</dbReference>
<sequence length="1109" mass="126975">MFLLGQQGTGKYHFAKLYARFLWASGFIKTDGFTQGSMNVSNTWERPTMRLSIGGHEDEHWPLILLRAPKLKGSSPESTANNFRNFLERHRGNVVLLKEIDSLADSVSVEVIKAVVQVIQRFLEEHGDGFTLLVSGRDRNSVGNIFRHYQPAKPTMLRRHFPFVMDFDRYSAEELMEIFRRQCDREQVRLGSTVTEVMLQKAFVLNFNFFDGSNGAGTRHLLMLARLEHGKRGDRREGIFEATDLQAAFQKLRQDWFAAHPERTFAALQYMQQTEKSMESRRRKSIGDDADAINDASAAGAEADLEEEEGESEDDWELQKWTLEDFRIFHDHELKKREEDHHRTLQREREECRMVVEQTNLAHAASLSRFLAALRQVIYQKFFHITGREAFQVWQFGTRRRHLRQHRRKIAQERWSRKVYSIALSEWKEWQRERRMRSRVLSSAVAARKYEAAKESFQLWNRFLWLSREEQRVKATGYERLLSSLVAKQDSFRNSILPDWSDAVNEQINDRELEWEFQRRDAKHADEMYKLTKRHQSEVSEWRKDSEAKLRRQKELRKESEKTLKPLQQWKWKATVFSSILVILYAAPIVPAVTPWVMSTMQQLSLGHWYVGILLVVSLGAAIRRLLKWLYVSVIPSNVKSAYRWARDMELDSHLVGVLIAYFSWLQLCDDGDQAQGQLFLRCKPRISWISKVVVAVSASVMTQEIKVLVAILHRQGIRNVIKATAAKLVPSWFYSLHDHSIPELLAVVQHSNVPPGKKVKACKRIAEFAEGGQERQEHIVHWDGIVILTDVIKSEQNLEVLEAAAEALANMCSSRVVVNSLLEKDGVKILINLLQREKKASITKQCLRCLAQIAESGFLGAEAVLSFPGSSQLITEVLSSRDVETRKQAAKMLSSLASSLFSKPLKDEGMHISKLQKDLRLMEMVQPLVSELQGGWFLRIICLLPDCKACAARSLGFLAGGSSDYVESMVRAGAVQALMKILRLRYRWLYPTESLLRLKADAAFAVAAIAREGDLQRGRLQEAGAIQVLEQLWMGMMHNIDGDVAVLMRDEALKALQAVRGTSNQGSVFRTPPLSGTSTPCISSRNSSPASSPRRRRVTDSAYLRQSL</sequence>
<dbReference type="SUPFAM" id="SSF52540">
    <property type="entry name" value="P-loop containing nucleoside triphosphate hydrolases"/>
    <property type="match status" value="1"/>
</dbReference>
<evidence type="ECO:0000256" key="3">
    <source>
        <dbReference type="SAM" id="Phobius"/>
    </source>
</evidence>
<dbReference type="SUPFAM" id="SSF48371">
    <property type="entry name" value="ARM repeat"/>
    <property type="match status" value="1"/>
</dbReference>
<dbReference type="Gene3D" id="1.25.10.10">
    <property type="entry name" value="Leucine-rich Repeat Variant"/>
    <property type="match status" value="2"/>
</dbReference>
<proteinExistence type="predicted"/>
<dbReference type="InterPro" id="IPR000225">
    <property type="entry name" value="Armadillo"/>
</dbReference>
<feature type="transmembrane region" description="Helical" evidence="3">
    <location>
        <begin position="609"/>
        <end position="627"/>
    </location>
</feature>